<sequence length="47" mass="4873">MKKPSASVLVAIALIACTAGALWVLTFSPYAQRTEPLLKVATSLAGL</sequence>
<keyword evidence="2" id="KW-1185">Reference proteome</keyword>
<evidence type="ECO:0000313" key="2">
    <source>
        <dbReference type="Proteomes" id="UP001595556"/>
    </source>
</evidence>
<dbReference type="Proteomes" id="UP001595556">
    <property type="component" value="Unassembled WGS sequence"/>
</dbReference>
<proteinExistence type="predicted"/>
<dbReference type="RefSeq" id="WP_377302250.1">
    <property type="nucleotide sequence ID" value="NZ_CP180191.1"/>
</dbReference>
<accession>A0ABV7H095</accession>
<reference evidence="2" key="1">
    <citation type="journal article" date="2019" name="Int. J. Syst. Evol. Microbiol.">
        <title>The Global Catalogue of Microorganisms (GCM) 10K type strain sequencing project: providing services to taxonomists for standard genome sequencing and annotation.</title>
        <authorList>
            <consortium name="The Broad Institute Genomics Platform"/>
            <consortium name="The Broad Institute Genome Sequencing Center for Infectious Disease"/>
            <person name="Wu L."/>
            <person name="Ma J."/>
        </authorList>
    </citation>
    <scope>NUCLEOTIDE SEQUENCE [LARGE SCALE GENOMIC DNA]</scope>
    <source>
        <strain evidence="2">KCTC 52168</strain>
    </source>
</reference>
<dbReference type="PROSITE" id="PS51257">
    <property type="entry name" value="PROKAR_LIPOPROTEIN"/>
    <property type="match status" value="1"/>
</dbReference>
<comment type="caution">
    <text evidence="1">The sequence shown here is derived from an EMBL/GenBank/DDBJ whole genome shotgun (WGS) entry which is preliminary data.</text>
</comment>
<name>A0ABV7H095_9BURK</name>
<evidence type="ECO:0000313" key="1">
    <source>
        <dbReference type="EMBL" id="MFC3147329.1"/>
    </source>
</evidence>
<gene>
    <name evidence="1" type="ORF">ACFOEN_06720</name>
</gene>
<dbReference type="EMBL" id="JBHRTI010000003">
    <property type="protein sequence ID" value="MFC3147329.1"/>
    <property type="molecule type" value="Genomic_DNA"/>
</dbReference>
<organism evidence="1 2">
    <name type="scientific">Piscinibacterium candidicorallinum</name>
    <dbReference type="NCBI Taxonomy" id="1793872"/>
    <lineage>
        <taxon>Bacteria</taxon>
        <taxon>Pseudomonadati</taxon>
        <taxon>Pseudomonadota</taxon>
        <taxon>Betaproteobacteria</taxon>
        <taxon>Burkholderiales</taxon>
        <taxon>Piscinibacterium</taxon>
    </lineage>
</organism>
<protein>
    <submittedName>
        <fullName evidence="1">Uncharacterized protein</fullName>
    </submittedName>
</protein>